<dbReference type="InterPro" id="IPR013256">
    <property type="entry name" value="Chromatin_SPT2"/>
</dbReference>
<dbReference type="Pfam" id="PF08243">
    <property type="entry name" value="SPT2"/>
    <property type="match status" value="1"/>
</dbReference>
<feature type="compositionally biased region" description="Pro residues" evidence="3">
    <location>
        <begin position="176"/>
        <end position="187"/>
    </location>
</feature>
<keyword evidence="2" id="KW-0175">Coiled coil</keyword>
<accession>A0A367YHK5</accession>
<feature type="region of interest" description="Disordered" evidence="3">
    <location>
        <begin position="275"/>
        <end position="316"/>
    </location>
</feature>
<evidence type="ECO:0000256" key="3">
    <source>
        <dbReference type="SAM" id="MobiDB-lite"/>
    </source>
</evidence>
<dbReference type="GO" id="GO:0003677">
    <property type="term" value="F:DNA binding"/>
    <property type="evidence" value="ECO:0007669"/>
    <property type="project" value="TreeGrafter"/>
</dbReference>
<feature type="compositionally biased region" description="Acidic residues" evidence="3">
    <location>
        <begin position="275"/>
        <end position="284"/>
    </location>
</feature>
<dbReference type="STRING" id="5486.A0A367YHK5"/>
<evidence type="ECO:0000256" key="2">
    <source>
        <dbReference type="ARBA" id="ARBA00023054"/>
    </source>
</evidence>
<evidence type="ECO:0000313" key="5">
    <source>
        <dbReference type="Proteomes" id="UP000253472"/>
    </source>
</evidence>
<comment type="caution">
    <text evidence="4">The sequence shown here is derived from an EMBL/GenBank/DDBJ whole genome shotgun (WGS) entry which is preliminary data.</text>
</comment>
<feature type="compositionally biased region" description="Basic and acidic residues" evidence="3">
    <location>
        <begin position="206"/>
        <end position="218"/>
    </location>
</feature>
<sequence length="316" mass="36303">MGLSSILQRIEKKGKVEAAPPTTKETPRTSVTRNEPRRAPSDRPVDPVVARLKEKRRLEREEKERLERERKGLKPVQKKGPTNKSATAKAAARQRQLSSKSSPAARLLLLPPPQPQPPKKQLNYAELMKKASSINKDKLSINLLNKSKSPEAEQKKTPPPAPRTVGSHKPVKPVARPVPKPAAPSPKPKPKPAVRAPLPTRQPSTKIKERLEKKRQVAQEEEYDDDDDDLDSFVEDDEEEDDYDDTHRKEIWAMFNRGKKRTYYADDYDSDDMEATGAEIFDEEFQSRLDAEREDRREMEEEKRLQALKRKRLNRK</sequence>
<feature type="region of interest" description="Disordered" evidence="3">
    <location>
        <begin position="1"/>
        <end position="245"/>
    </location>
</feature>
<proteinExistence type="inferred from homology"/>
<dbReference type="GO" id="GO:0006334">
    <property type="term" value="P:nucleosome assembly"/>
    <property type="evidence" value="ECO:0007669"/>
    <property type="project" value="TreeGrafter"/>
</dbReference>
<feature type="compositionally biased region" description="Basic residues" evidence="3">
    <location>
        <begin position="306"/>
        <end position="316"/>
    </location>
</feature>
<feature type="compositionally biased region" description="Low complexity" evidence="3">
    <location>
        <begin position="97"/>
        <end position="109"/>
    </location>
</feature>
<comment type="similarity">
    <text evidence="1">Belongs to the SPT2 family.</text>
</comment>
<dbReference type="SMART" id="SM00784">
    <property type="entry name" value="SPT2"/>
    <property type="match status" value="1"/>
</dbReference>
<protein>
    <submittedName>
        <fullName evidence="4">Protein SPT2</fullName>
    </submittedName>
</protein>
<reference evidence="4 5" key="1">
    <citation type="submission" date="2018-06" db="EMBL/GenBank/DDBJ databases">
        <title>Whole genome sequencing of Candida tropicalis (genome annotated by CSBL at Korea University).</title>
        <authorList>
            <person name="Ahn J."/>
        </authorList>
    </citation>
    <scope>NUCLEOTIDE SEQUENCE [LARGE SCALE GENOMIC DNA]</scope>
    <source>
        <strain evidence="4 5">ATCC 20962</strain>
    </source>
</reference>
<dbReference type="PANTHER" id="PTHR22691">
    <property type="entry name" value="YEAST SPT2-RELATED"/>
    <property type="match status" value="1"/>
</dbReference>
<dbReference type="EMBL" id="QLNQ01000022">
    <property type="protein sequence ID" value="RCK64472.1"/>
    <property type="molecule type" value="Genomic_DNA"/>
</dbReference>
<dbReference type="OrthoDB" id="4035998at2759"/>
<dbReference type="GO" id="GO:0042393">
    <property type="term" value="F:histone binding"/>
    <property type="evidence" value="ECO:0007669"/>
    <property type="project" value="TreeGrafter"/>
</dbReference>
<keyword evidence="5" id="KW-1185">Reference proteome</keyword>
<gene>
    <name evidence="4" type="primary">SPT2</name>
    <name evidence="4" type="ORF">Cantr_00471</name>
</gene>
<dbReference type="GO" id="GO:0006360">
    <property type="term" value="P:transcription by RNA polymerase I"/>
    <property type="evidence" value="ECO:0007669"/>
    <property type="project" value="TreeGrafter"/>
</dbReference>
<feature type="compositionally biased region" description="Basic and acidic residues" evidence="3">
    <location>
        <begin position="285"/>
        <end position="305"/>
    </location>
</feature>
<name>A0A367YHK5_9ASCO</name>
<organism evidence="4 5">
    <name type="scientific">Candida viswanathii</name>
    <dbReference type="NCBI Taxonomy" id="5486"/>
    <lineage>
        <taxon>Eukaryota</taxon>
        <taxon>Fungi</taxon>
        <taxon>Dikarya</taxon>
        <taxon>Ascomycota</taxon>
        <taxon>Saccharomycotina</taxon>
        <taxon>Pichiomycetes</taxon>
        <taxon>Debaryomycetaceae</taxon>
        <taxon>Candida/Lodderomyces clade</taxon>
        <taxon>Candida</taxon>
    </lineage>
</organism>
<dbReference type="AlphaFoldDB" id="A0A367YHK5"/>
<evidence type="ECO:0000256" key="1">
    <source>
        <dbReference type="ARBA" id="ARBA00006461"/>
    </source>
</evidence>
<evidence type="ECO:0000313" key="4">
    <source>
        <dbReference type="EMBL" id="RCK64472.1"/>
    </source>
</evidence>
<dbReference type="Proteomes" id="UP000253472">
    <property type="component" value="Unassembled WGS sequence"/>
</dbReference>
<feature type="compositionally biased region" description="Basic and acidic residues" evidence="3">
    <location>
        <begin position="56"/>
        <end position="72"/>
    </location>
</feature>
<dbReference type="GO" id="GO:0005730">
    <property type="term" value="C:nucleolus"/>
    <property type="evidence" value="ECO:0007669"/>
    <property type="project" value="TreeGrafter"/>
</dbReference>
<feature type="compositionally biased region" description="Acidic residues" evidence="3">
    <location>
        <begin position="219"/>
        <end position="244"/>
    </location>
</feature>
<dbReference type="PANTHER" id="PTHR22691:SF8">
    <property type="entry name" value="PROTEIN SPT2 HOMOLOG"/>
    <property type="match status" value="1"/>
</dbReference>
<feature type="compositionally biased region" description="Basic and acidic residues" evidence="3">
    <location>
        <begin position="34"/>
        <end position="45"/>
    </location>
</feature>